<evidence type="ECO:0000313" key="14">
    <source>
        <dbReference type="Proteomes" id="UP001232001"/>
    </source>
</evidence>
<dbReference type="PANTHER" id="PTHR14269">
    <property type="entry name" value="CDP-DIACYLGLYCEROL--GLYCEROL-3-PHOSPHATE 3-PHOSPHATIDYLTRANSFERASE-RELATED"/>
    <property type="match status" value="1"/>
</dbReference>
<evidence type="ECO:0000256" key="11">
    <source>
        <dbReference type="RuleBase" id="RU003750"/>
    </source>
</evidence>
<feature type="transmembrane region" description="Helical" evidence="12">
    <location>
        <begin position="218"/>
        <end position="249"/>
    </location>
</feature>
<evidence type="ECO:0000256" key="2">
    <source>
        <dbReference type="ARBA" id="ARBA00010441"/>
    </source>
</evidence>
<evidence type="ECO:0000256" key="1">
    <source>
        <dbReference type="ARBA" id="ARBA00004141"/>
    </source>
</evidence>
<dbReference type="InterPro" id="IPR050324">
    <property type="entry name" value="CDP-alcohol_PTase-I"/>
</dbReference>
<evidence type="ECO:0000256" key="7">
    <source>
        <dbReference type="ARBA" id="ARBA00023098"/>
    </source>
</evidence>
<evidence type="ECO:0000256" key="9">
    <source>
        <dbReference type="ARBA" id="ARBA00023209"/>
    </source>
</evidence>
<evidence type="ECO:0000256" key="10">
    <source>
        <dbReference type="ARBA" id="ARBA00023264"/>
    </source>
</evidence>
<keyword evidence="9" id="KW-0594">Phospholipid biosynthesis</keyword>
<evidence type="ECO:0000256" key="3">
    <source>
        <dbReference type="ARBA" id="ARBA00022516"/>
    </source>
</evidence>
<feature type="transmembrane region" description="Helical" evidence="12">
    <location>
        <begin position="175"/>
        <end position="197"/>
    </location>
</feature>
<keyword evidence="14" id="KW-1185">Reference proteome</keyword>
<dbReference type="InterPro" id="IPR043130">
    <property type="entry name" value="CDP-OH_PTrfase_TM_dom"/>
</dbReference>
<feature type="transmembrane region" description="Helical" evidence="12">
    <location>
        <begin position="79"/>
        <end position="102"/>
    </location>
</feature>
<protein>
    <submittedName>
        <fullName evidence="13">CDP-alcohol phosphatidyltransferase family protein</fullName>
    </submittedName>
</protein>
<gene>
    <name evidence="13" type="ORF">P8625_01385</name>
</gene>
<dbReference type="Gene3D" id="1.20.120.1760">
    <property type="match status" value="1"/>
</dbReference>
<feature type="transmembrane region" description="Helical" evidence="12">
    <location>
        <begin position="45"/>
        <end position="67"/>
    </location>
</feature>
<dbReference type="EMBL" id="CP122539">
    <property type="protein sequence ID" value="WGH75844.1"/>
    <property type="molecule type" value="Genomic_DNA"/>
</dbReference>
<keyword evidence="7" id="KW-0443">Lipid metabolism</keyword>
<comment type="subcellular location">
    <subcellularLocation>
        <location evidence="1">Membrane</location>
        <topology evidence="1">Multi-pass membrane protein</topology>
    </subcellularLocation>
</comment>
<comment type="similarity">
    <text evidence="2 11">Belongs to the CDP-alcohol phosphatidyltransferase class-I family.</text>
</comment>
<keyword evidence="6 12" id="KW-1133">Transmembrane helix</keyword>
<proteinExistence type="inferred from homology"/>
<keyword evidence="8 12" id="KW-0472">Membrane</keyword>
<feature type="transmembrane region" description="Helical" evidence="12">
    <location>
        <begin position="21"/>
        <end position="39"/>
    </location>
</feature>
<dbReference type="PROSITE" id="PS00379">
    <property type="entry name" value="CDP_ALCOHOL_P_TRANSF"/>
    <property type="match status" value="1"/>
</dbReference>
<dbReference type="InterPro" id="IPR048254">
    <property type="entry name" value="CDP_ALCOHOL_P_TRANSF_CS"/>
</dbReference>
<keyword evidence="10" id="KW-1208">Phospholipid metabolism</keyword>
<organism evidence="13 14">
    <name type="scientific">Tenacibaculum tangerinum</name>
    <dbReference type="NCBI Taxonomy" id="3038772"/>
    <lineage>
        <taxon>Bacteria</taxon>
        <taxon>Pseudomonadati</taxon>
        <taxon>Bacteroidota</taxon>
        <taxon>Flavobacteriia</taxon>
        <taxon>Flavobacteriales</taxon>
        <taxon>Flavobacteriaceae</taxon>
        <taxon>Tenacibaculum</taxon>
    </lineage>
</organism>
<evidence type="ECO:0000256" key="5">
    <source>
        <dbReference type="ARBA" id="ARBA00022692"/>
    </source>
</evidence>
<keyword evidence="3" id="KW-0444">Lipid biosynthesis</keyword>
<dbReference type="RefSeq" id="WP_279651717.1">
    <property type="nucleotide sequence ID" value="NZ_CP122539.1"/>
</dbReference>
<evidence type="ECO:0000256" key="4">
    <source>
        <dbReference type="ARBA" id="ARBA00022679"/>
    </source>
</evidence>
<feature type="transmembrane region" description="Helical" evidence="12">
    <location>
        <begin position="150"/>
        <end position="169"/>
    </location>
</feature>
<evidence type="ECO:0000313" key="13">
    <source>
        <dbReference type="EMBL" id="WGH75844.1"/>
    </source>
</evidence>
<sequence>MISYFSSKMINMVNIKKYIPNLLTLGNLLCGTVATIFAVKGDFFATAILVMVGILFDFFDGFAARVLQVQGELGKQLDSLADMVTSGVVPGIVMMQMLVNAIDVDAVGYFGVDEYGVTGSNLPYLGLLLTLGAGYRLAKFNIDTRQSDSFIGVPTPAMSLFVISLPLIAQFDKESFFIGLIQNQYFLLLITLVFTYLMNAEIPLFSLKFKNFSFKDNVIKYVFLLLSVILIVTLKIVAIPLIILSYVVLSLVHNSDKKLSTK</sequence>
<evidence type="ECO:0000256" key="6">
    <source>
        <dbReference type="ARBA" id="ARBA00022989"/>
    </source>
</evidence>
<evidence type="ECO:0000256" key="12">
    <source>
        <dbReference type="SAM" id="Phobius"/>
    </source>
</evidence>
<dbReference type="InterPro" id="IPR000462">
    <property type="entry name" value="CDP-OH_P_trans"/>
</dbReference>
<keyword evidence="5 12" id="KW-0812">Transmembrane</keyword>
<evidence type="ECO:0000256" key="8">
    <source>
        <dbReference type="ARBA" id="ARBA00023136"/>
    </source>
</evidence>
<reference evidence="13 14" key="1">
    <citation type="submission" date="2023-04" db="EMBL/GenBank/DDBJ databases">
        <title>Tenacibaculum tangerinum sp. nov., isolated from sea tidal flat of South Korea.</title>
        <authorList>
            <person name="Lee S.H."/>
            <person name="Kim J.-J."/>
        </authorList>
    </citation>
    <scope>NUCLEOTIDE SEQUENCE [LARGE SCALE GENOMIC DNA]</scope>
    <source>
        <strain evidence="13 14">GRR-S3-23</strain>
    </source>
</reference>
<dbReference type="PANTHER" id="PTHR14269:SF61">
    <property type="entry name" value="CDP-DIACYLGLYCEROL--SERINE O-PHOSPHATIDYLTRANSFERASE"/>
    <property type="match status" value="1"/>
</dbReference>
<name>A0ABY8L3K9_9FLAO</name>
<dbReference type="Proteomes" id="UP001232001">
    <property type="component" value="Chromosome"/>
</dbReference>
<dbReference type="Pfam" id="PF01066">
    <property type="entry name" value="CDP-OH_P_transf"/>
    <property type="match status" value="1"/>
</dbReference>
<accession>A0ABY8L3K9</accession>
<keyword evidence="4 11" id="KW-0808">Transferase</keyword>
<feature type="transmembrane region" description="Helical" evidence="12">
    <location>
        <begin position="122"/>
        <end position="138"/>
    </location>
</feature>